<name>A0ABW7LKF9_9RHOB</name>
<accession>A0ABW7LKF9</accession>
<proteinExistence type="predicted"/>
<organism evidence="2 3">
    <name type="scientific">Paracoccus broussonetiae subsp. drimophilus</name>
    <dbReference type="NCBI Taxonomy" id="3373869"/>
    <lineage>
        <taxon>Bacteria</taxon>
        <taxon>Pseudomonadati</taxon>
        <taxon>Pseudomonadota</taxon>
        <taxon>Alphaproteobacteria</taxon>
        <taxon>Rhodobacterales</taxon>
        <taxon>Paracoccaceae</taxon>
        <taxon>Paracoccus</taxon>
        <taxon>Paracoccus broussonetiae</taxon>
    </lineage>
</organism>
<dbReference type="SUPFAM" id="SSF51294">
    <property type="entry name" value="Hedgehog/intein (Hint) domain"/>
    <property type="match status" value="1"/>
</dbReference>
<dbReference type="EMBL" id="JBIMPR010000002">
    <property type="protein sequence ID" value="MFH5773397.1"/>
    <property type="molecule type" value="Genomic_DNA"/>
</dbReference>
<feature type="domain" description="Hedgehog/Intein (Hint)" evidence="1">
    <location>
        <begin position="168"/>
        <end position="304"/>
    </location>
</feature>
<sequence>MPTVTLTIRGDQLLGFTSVRWSGNGQETQLTAFDVAPVGDADEIYTVTVTQVSDGEEHFANGQFVTITDDSGAVLLQQAVPRHDVFNNLASGDEYTFLFPGGFEISLNIPDVTHAYNGFILDLNSSANIQSGPPTFIEYTFPESDIGNAAIGDNDGRLDFADVSPRFPCFAEGTLVDTPDGQRAVETLRVGDLISTATGATAIRWIGQRLIEFLGRDDPRRPIVIAAGALGPGLPTRDLVLSRQHRIVIDLGEGPVLAPAKSLLALPGVRNVRGVARLRYVTLLTASHAIIRAEGLAAETFWPGRWMLEQLPARDRNVVLSVSGGFADDPAQPYGDPALPFRTVQFVKRAIASGRLPVVPQPRCDIPERMLENTHPLRHG</sequence>
<keyword evidence="3" id="KW-1185">Reference proteome</keyword>
<comment type="caution">
    <text evidence="2">The sequence shown here is derived from an EMBL/GenBank/DDBJ whole genome shotgun (WGS) entry which is preliminary data.</text>
</comment>
<evidence type="ECO:0000313" key="3">
    <source>
        <dbReference type="Proteomes" id="UP001609376"/>
    </source>
</evidence>
<evidence type="ECO:0000259" key="1">
    <source>
        <dbReference type="Pfam" id="PF13403"/>
    </source>
</evidence>
<protein>
    <submittedName>
        <fullName evidence="2">Hint domain-containing protein</fullName>
    </submittedName>
</protein>
<dbReference type="InterPro" id="IPR028992">
    <property type="entry name" value="Hedgehog/Intein_dom"/>
</dbReference>
<dbReference type="RefSeq" id="WP_395132149.1">
    <property type="nucleotide sequence ID" value="NZ_JBIMPR010000002.1"/>
</dbReference>
<dbReference type="Pfam" id="PF13403">
    <property type="entry name" value="Hint_2"/>
    <property type="match status" value="1"/>
</dbReference>
<reference evidence="2 3" key="1">
    <citation type="submission" date="2024-10" db="EMBL/GenBank/DDBJ databases">
        <title>Paracoccus drimophilus sp. nov., a novel bacterium from corn roots in Hunan.</title>
        <authorList>
            <person name="Li X."/>
        </authorList>
    </citation>
    <scope>NUCLEOTIDE SEQUENCE [LARGE SCALE GENOMIC DNA]</scope>
    <source>
        <strain evidence="2 3">NGMCC 1.201697</strain>
    </source>
</reference>
<dbReference type="InterPro" id="IPR036844">
    <property type="entry name" value="Hint_dom_sf"/>
</dbReference>
<evidence type="ECO:0000313" key="2">
    <source>
        <dbReference type="EMBL" id="MFH5773397.1"/>
    </source>
</evidence>
<gene>
    <name evidence="2" type="ORF">ACHFJ0_04035</name>
</gene>
<dbReference type="Proteomes" id="UP001609376">
    <property type="component" value="Unassembled WGS sequence"/>
</dbReference>